<reference evidence="9 10" key="1">
    <citation type="submission" date="2023-06" db="EMBL/GenBank/DDBJ databases">
        <title>Draft genome sequence of Novosphingobium sp. strain IK01.</title>
        <authorList>
            <person name="Hatamoto M."/>
            <person name="Ikarashi T."/>
            <person name="Yamaguchi T."/>
        </authorList>
    </citation>
    <scope>NUCLEOTIDE SEQUENCE [LARGE SCALE GENOMIC DNA]</scope>
    <source>
        <strain evidence="9 10">IK01</strain>
    </source>
</reference>
<dbReference type="InterPro" id="IPR002327">
    <property type="entry name" value="Cyt_c_1A/1B"/>
</dbReference>
<organism evidence="9 10">
    <name type="scientific">Novosphingobium pituita</name>
    <dbReference type="NCBI Taxonomy" id="3056842"/>
    <lineage>
        <taxon>Bacteria</taxon>
        <taxon>Pseudomonadati</taxon>
        <taxon>Pseudomonadota</taxon>
        <taxon>Alphaproteobacteria</taxon>
        <taxon>Sphingomonadales</taxon>
        <taxon>Sphingomonadaceae</taxon>
        <taxon>Novosphingobium</taxon>
    </lineage>
</organism>
<evidence type="ECO:0000256" key="3">
    <source>
        <dbReference type="ARBA" id="ARBA00022723"/>
    </source>
</evidence>
<evidence type="ECO:0000256" key="5">
    <source>
        <dbReference type="ARBA" id="ARBA00023004"/>
    </source>
</evidence>
<keyword evidence="3 6" id="KW-0479">Metal-binding</keyword>
<dbReference type="PROSITE" id="PS51257">
    <property type="entry name" value="PROKAR_LIPOPROTEIN"/>
    <property type="match status" value="1"/>
</dbReference>
<dbReference type="InterPro" id="IPR009056">
    <property type="entry name" value="Cyt_c-like_dom"/>
</dbReference>
<dbReference type="Proteomes" id="UP001187221">
    <property type="component" value="Unassembled WGS sequence"/>
</dbReference>
<dbReference type="Pfam" id="PF00034">
    <property type="entry name" value="Cytochrom_C"/>
    <property type="match status" value="1"/>
</dbReference>
<evidence type="ECO:0000256" key="1">
    <source>
        <dbReference type="ARBA" id="ARBA00022448"/>
    </source>
</evidence>
<proteinExistence type="predicted"/>
<evidence type="ECO:0000256" key="7">
    <source>
        <dbReference type="SAM" id="SignalP"/>
    </source>
</evidence>
<keyword evidence="10" id="KW-1185">Reference proteome</keyword>
<keyword evidence="7" id="KW-0732">Signal</keyword>
<keyword evidence="4" id="KW-0249">Electron transport</keyword>
<keyword evidence="1" id="KW-0813">Transport</keyword>
<gene>
    <name evidence="9" type="ORF">NUTIK01_29620</name>
</gene>
<dbReference type="SUPFAM" id="SSF46626">
    <property type="entry name" value="Cytochrome c"/>
    <property type="match status" value="1"/>
</dbReference>
<evidence type="ECO:0000256" key="6">
    <source>
        <dbReference type="PROSITE-ProRule" id="PRU00433"/>
    </source>
</evidence>
<dbReference type="Gene3D" id="1.10.760.10">
    <property type="entry name" value="Cytochrome c-like domain"/>
    <property type="match status" value="1"/>
</dbReference>
<evidence type="ECO:0000313" key="10">
    <source>
        <dbReference type="Proteomes" id="UP001187221"/>
    </source>
</evidence>
<keyword evidence="5 6" id="KW-0408">Iron</keyword>
<feature type="chain" id="PRO_5045361672" description="Cytochrome c domain-containing protein" evidence="7">
    <location>
        <begin position="18"/>
        <end position="152"/>
    </location>
</feature>
<dbReference type="PANTHER" id="PTHR11961">
    <property type="entry name" value="CYTOCHROME C"/>
    <property type="match status" value="1"/>
</dbReference>
<feature type="signal peptide" evidence="7">
    <location>
        <begin position="1"/>
        <end position="17"/>
    </location>
</feature>
<dbReference type="InterPro" id="IPR036909">
    <property type="entry name" value="Cyt_c-like_dom_sf"/>
</dbReference>
<evidence type="ECO:0000256" key="4">
    <source>
        <dbReference type="ARBA" id="ARBA00022982"/>
    </source>
</evidence>
<dbReference type="RefSeq" id="WP_317975792.1">
    <property type="nucleotide sequence ID" value="NZ_BTFW01000001.1"/>
</dbReference>
<dbReference type="PRINTS" id="PR00604">
    <property type="entry name" value="CYTCHRMECIAB"/>
</dbReference>
<evidence type="ECO:0000313" key="9">
    <source>
        <dbReference type="EMBL" id="GMM62185.1"/>
    </source>
</evidence>
<evidence type="ECO:0000259" key="8">
    <source>
        <dbReference type="PROSITE" id="PS51007"/>
    </source>
</evidence>
<sequence>MMIKAPSVLSVAAMVLAALLAGCSSRDDTHDARLKAAGADRSLPALLKVADPRIGEVKAGPCKGCHTLDAGGPDLGGPNLHGIYGSPMGRNRPAFAYSAALRDANGHWDDATLDAWLRNPQALVPGTYMQFGGISDPLDRADIIAYLRTQKN</sequence>
<feature type="domain" description="Cytochrome c" evidence="8">
    <location>
        <begin position="50"/>
        <end position="151"/>
    </location>
</feature>
<comment type="caution">
    <text evidence="9">The sequence shown here is derived from an EMBL/GenBank/DDBJ whole genome shotgun (WGS) entry which is preliminary data.</text>
</comment>
<dbReference type="PROSITE" id="PS51007">
    <property type="entry name" value="CYTC"/>
    <property type="match status" value="1"/>
</dbReference>
<dbReference type="EMBL" id="BTFW01000001">
    <property type="protein sequence ID" value="GMM62185.1"/>
    <property type="molecule type" value="Genomic_DNA"/>
</dbReference>
<protein>
    <recommendedName>
        <fullName evidence="8">Cytochrome c domain-containing protein</fullName>
    </recommendedName>
</protein>
<accession>A0ABQ6PAB2</accession>
<evidence type="ECO:0000256" key="2">
    <source>
        <dbReference type="ARBA" id="ARBA00022617"/>
    </source>
</evidence>
<keyword evidence="2 6" id="KW-0349">Heme</keyword>
<name>A0ABQ6PAB2_9SPHN</name>